<reference evidence="1 2" key="1">
    <citation type="journal article" date="2015" name="Genome Announc.">
        <title>Expanding the biotechnology potential of lactobacilli through comparative genomics of 213 strains and associated genera.</title>
        <authorList>
            <person name="Sun Z."/>
            <person name="Harris H.M."/>
            <person name="McCann A."/>
            <person name="Guo C."/>
            <person name="Argimon S."/>
            <person name="Zhang W."/>
            <person name="Yang X."/>
            <person name="Jeffery I.B."/>
            <person name="Cooney J.C."/>
            <person name="Kagawa T.F."/>
            <person name="Liu W."/>
            <person name="Song Y."/>
            <person name="Salvetti E."/>
            <person name="Wrobel A."/>
            <person name="Rasinkangas P."/>
            <person name="Parkhill J."/>
            <person name="Rea M.C."/>
            <person name="O'Sullivan O."/>
            <person name="Ritari J."/>
            <person name="Douillard F.P."/>
            <person name="Paul Ross R."/>
            <person name="Yang R."/>
            <person name="Briner A.E."/>
            <person name="Felis G.E."/>
            <person name="de Vos W.M."/>
            <person name="Barrangou R."/>
            <person name="Klaenhammer T.R."/>
            <person name="Caufield P.W."/>
            <person name="Cui Y."/>
            <person name="Zhang H."/>
            <person name="O'Toole P.W."/>
        </authorList>
    </citation>
    <scope>NUCLEOTIDE SEQUENCE [LARGE SCALE GENOMIC DNA]</scope>
    <source>
        <strain evidence="1 2">DSM 15353</strain>
    </source>
</reference>
<dbReference type="OrthoDB" id="10002143at2"/>
<dbReference type="PATRIC" id="fig|89059.3.peg.1261"/>
<protein>
    <submittedName>
        <fullName evidence="1">Uncharacterized protein</fullName>
    </submittedName>
</protein>
<evidence type="ECO:0000313" key="2">
    <source>
        <dbReference type="Proteomes" id="UP000051491"/>
    </source>
</evidence>
<organism evidence="1 2">
    <name type="scientific">Ligilactobacillus acidipiscis</name>
    <dbReference type="NCBI Taxonomy" id="89059"/>
    <lineage>
        <taxon>Bacteria</taxon>
        <taxon>Bacillati</taxon>
        <taxon>Bacillota</taxon>
        <taxon>Bacilli</taxon>
        <taxon>Lactobacillales</taxon>
        <taxon>Lactobacillaceae</taxon>
        <taxon>Ligilactobacillus</taxon>
    </lineage>
</organism>
<gene>
    <name evidence="1" type="ORF">IV43_GL001164</name>
</gene>
<dbReference type="EMBL" id="JQBK01000003">
    <property type="protein sequence ID" value="KRN88023.1"/>
    <property type="molecule type" value="Genomic_DNA"/>
</dbReference>
<dbReference type="AlphaFoldDB" id="A0A0R2KNF5"/>
<dbReference type="RefSeq" id="WP_010497256.1">
    <property type="nucleotide sequence ID" value="NZ_JAQDEX010000017.1"/>
</dbReference>
<sequence>MKRSYSRKNHDKEAFIFTVLDVRWQRIGGSKALVIQGVLDDQQGTKRIFEEPRFILKDGSTEMIDEYVKGFCVAYHMKYKGFTNYSRLIGKRAKVNLYINNKGFETLTKPKWITEKNKKTKAELQ</sequence>
<evidence type="ECO:0000313" key="1">
    <source>
        <dbReference type="EMBL" id="KRN88023.1"/>
    </source>
</evidence>
<dbReference type="Proteomes" id="UP000051491">
    <property type="component" value="Unassembled WGS sequence"/>
</dbReference>
<accession>A0A0R2KNF5</accession>
<proteinExistence type="predicted"/>
<comment type="caution">
    <text evidence="1">The sequence shown here is derived from an EMBL/GenBank/DDBJ whole genome shotgun (WGS) entry which is preliminary data.</text>
</comment>
<name>A0A0R2KNF5_9LACO</name>